<sequence>MGNNLLLETELAGFAICCTLNSGDAVLKELFVKEGALDQLNLPVKIKFGHLGKLTLKIPWKNLYSAPVEATLEGLHILVVPNSDIKYDAESDAKSKWEAKQKTLQGIEDAKKKEAEKDKPVDPKAAGFAEKVATQVIKNIQVKVNDIHVRYEDRTTNKDAPFAIGATLEGFSVLTTDENWLPCILDQSVEMIYKAGMVDSIAKAAKIPEGYQYLIEPISSQAQLRINPRAEAKMDIPKAWLNLVVHSIGVALQRKQYRDVMKLLQNFEMMARNIPYRKYKPDCPLKGNAKKWWHYAMNSVLKEEIKRRSEMWSWKHMKKHRQMCKEYTKLYLEKIDTSKPGKNLVAKVEALEKELDILNITLCRQQAEAEFRRLGKKRQEEGGGGWFGGWFGGGKKKKEEKKEEEKDIAERFQEAMTEEEKAKMYAAIGYSESAADPTFPPDYVGVIASVTLEETSLRLIEDASTKGDLVKVAITDLSAKFNQRPSAQAIKLEATLADFSVHGTPLDGKVPQMVESQTQLADTKLPQIDFSLETNPMDGLADQRIRLKTQPLKITYDANTVIEITKFFLPPDDVKLDDLSAAATSGLMDMGGQSTTGLQYMVDNKKITDIGIEIKPLYVVVPEKGIDNGKGRMLIVDLGEIGMKTQNDSRSVGDRKENESFEELVKKAYDRFDISLKSMQVILTGDGDDWQAARKQDHSPYHILQPLSINLLLQKCMVEDPRLAKIKMAGDLPDICVDISDFKLEELMKLILSIPFPEGKPKPGEDAPKEQQFPSRPASSRPAAATLPPEDVLESDQEYYSAEDDDGGSSVDPGKKKKKPVVTDEENTHTRSDVQLNFELKKIGVNLFQRKEGKDEPLMTVGIHSLGLGLDVRPMDMAVDVSLGSIGVEHKQFKALDGSELFLVKTPAYDENEGRLLTFSLQKADKKHPEFTTTFKSTLQSMKANFTGLQVVAHSEAILHLTEFADNLIASLKVEKEGEEKKEDAETVDEGYSSEDEKKPVSLEAGVTIQKDKTSVSACLQAITVTDPTPGAVHPRILSTIDPEVFKMKLTLYNQATEGSSYSDMDVVDIRVGLTLGCIRVVFLNKFVAAILGFVEPFSRAKAKAAEAGASAAQSAKTAAADLQSKASRVALDVTLKAPLIVVPRSSKANKGLVANLGELTVKNHFTIAAGTEGNKVPAVLDNMNVSLSSIQLSRAVIENEETKSDVLLLEPLHLSAGLVRNMAPWFHGVPSIAVNGKLETVRVAISTDDFGIILALLNENLAEGDLKGSGKDTAVAEKAEEKKKEETAEQAKPAEEKAKDDEKEKEEKDETSEVWVQVQAAFEIGQVGVDLYTGKVHLENKTGRQKRPQQKILGSFQVVTIAGSATINSDNSIIAKARLANVLLNDHRPDRGNGITK</sequence>
<keyword evidence="7" id="KW-1185">Reference proteome</keyword>
<comment type="caution">
    <text evidence="6">The sequence shown here is derived from an EMBL/GenBank/DDBJ whole genome shotgun (WGS) entry which is preliminary data.</text>
</comment>
<dbReference type="GO" id="GO:0006623">
    <property type="term" value="P:protein targeting to vacuole"/>
    <property type="evidence" value="ECO:0007669"/>
    <property type="project" value="TreeGrafter"/>
</dbReference>
<evidence type="ECO:0000256" key="3">
    <source>
        <dbReference type="SAM" id="MobiDB-lite"/>
    </source>
</evidence>
<dbReference type="InterPro" id="IPR026854">
    <property type="entry name" value="VPS13_N"/>
</dbReference>
<feature type="region of interest" description="Disordered" evidence="3">
    <location>
        <begin position="758"/>
        <end position="830"/>
    </location>
</feature>
<feature type="domain" description="VPS13-like middle region" evidence="5">
    <location>
        <begin position="1003"/>
        <end position="1393"/>
    </location>
</feature>
<proteinExistence type="inferred from homology"/>
<accession>A0A9Q1BY83</accession>
<dbReference type="Pfam" id="PF25033">
    <property type="entry name" value="VPS13_M"/>
    <property type="match status" value="1"/>
</dbReference>
<keyword evidence="2" id="KW-0813">Transport</keyword>
<evidence type="ECO:0000313" key="6">
    <source>
        <dbReference type="EMBL" id="KAJ8035598.1"/>
    </source>
</evidence>
<evidence type="ECO:0000313" key="7">
    <source>
        <dbReference type="Proteomes" id="UP001152320"/>
    </source>
</evidence>
<dbReference type="PANTHER" id="PTHR16166">
    <property type="entry name" value="VACUOLAR PROTEIN SORTING-ASSOCIATED PROTEIN VPS13"/>
    <property type="match status" value="1"/>
</dbReference>
<evidence type="ECO:0000256" key="2">
    <source>
        <dbReference type="ARBA" id="ARBA00022448"/>
    </source>
</evidence>
<dbReference type="InterPro" id="IPR026847">
    <property type="entry name" value="VPS13"/>
</dbReference>
<dbReference type="EMBL" id="JAIZAY010000009">
    <property type="protein sequence ID" value="KAJ8035598.1"/>
    <property type="molecule type" value="Genomic_DNA"/>
</dbReference>
<name>A0A9Q1BY83_HOLLE</name>
<feature type="compositionally biased region" description="Basic and acidic residues" evidence="3">
    <location>
        <begin position="1268"/>
        <end position="1309"/>
    </location>
</feature>
<comment type="similarity">
    <text evidence="1">Belongs to the VPS13 family.</text>
</comment>
<dbReference type="GO" id="GO:0045053">
    <property type="term" value="P:protein retention in Golgi apparatus"/>
    <property type="evidence" value="ECO:0007669"/>
    <property type="project" value="TreeGrafter"/>
</dbReference>
<evidence type="ECO:0000256" key="1">
    <source>
        <dbReference type="ARBA" id="ARBA00006545"/>
    </source>
</evidence>
<feature type="domain" description="Chorein N-terminal" evidence="4">
    <location>
        <begin position="199"/>
        <end position="826"/>
    </location>
</feature>
<feature type="region of interest" description="Disordered" evidence="3">
    <location>
        <begin position="1268"/>
        <end position="1313"/>
    </location>
</feature>
<protein>
    <submittedName>
        <fullName evidence="6">Vacuolar protein sorting-associated protein 13C</fullName>
    </submittedName>
</protein>
<reference evidence="6" key="1">
    <citation type="submission" date="2021-10" db="EMBL/GenBank/DDBJ databases">
        <title>Tropical sea cucumber genome reveals ecological adaptation and Cuvierian tubules defense mechanism.</title>
        <authorList>
            <person name="Chen T."/>
        </authorList>
    </citation>
    <scope>NUCLEOTIDE SEQUENCE</scope>
    <source>
        <strain evidence="6">Nanhai2018</strain>
        <tissue evidence="6">Muscle</tissue>
    </source>
</reference>
<feature type="region of interest" description="Disordered" evidence="3">
    <location>
        <begin position="384"/>
        <end position="406"/>
    </location>
</feature>
<feature type="compositionally biased region" description="Basic and acidic residues" evidence="3">
    <location>
        <begin position="759"/>
        <end position="769"/>
    </location>
</feature>
<dbReference type="Proteomes" id="UP001152320">
    <property type="component" value="Chromosome 9"/>
</dbReference>
<dbReference type="OrthoDB" id="428159at2759"/>
<gene>
    <name evidence="6" type="ORF">HOLleu_19326</name>
</gene>
<organism evidence="6 7">
    <name type="scientific">Holothuria leucospilota</name>
    <name type="common">Black long sea cucumber</name>
    <name type="synonym">Mertensiothuria leucospilota</name>
    <dbReference type="NCBI Taxonomy" id="206669"/>
    <lineage>
        <taxon>Eukaryota</taxon>
        <taxon>Metazoa</taxon>
        <taxon>Echinodermata</taxon>
        <taxon>Eleutherozoa</taxon>
        <taxon>Echinozoa</taxon>
        <taxon>Holothuroidea</taxon>
        <taxon>Aspidochirotacea</taxon>
        <taxon>Aspidochirotida</taxon>
        <taxon>Holothuriidae</taxon>
        <taxon>Holothuria</taxon>
    </lineage>
</organism>
<feature type="domain" description="Chorein N-terminal" evidence="4">
    <location>
        <begin position="22"/>
        <end position="194"/>
    </location>
</feature>
<dbReference type="Pfam" id="PF12624">
    <property type="entry name" value="VPS13_N"/>
    <property type="match status" value="2"/>
</dbReference>
<evidence type="ECO:0000259" key="4">
    <source>
        <dbReference type="Pfam" id="PF12624"/>
    </source>
</evidence>
<dbReference type="PANTHER" id="PTHR16166:SF93">
    <property type="entry name" value="INTERMEMBRANE LIPID TRANSFER PROTEIN VPS13"/>
    <property type="match status" value="1"/>
</dbReference>
<evidence type="ECO:0000259" key="5">
    <source>
        <dbReference type="Pfam" id="PF25033"/>
    </source>
</evidence>
<feature type="compositionally biased region" description="Low complexity" evidence="3">
    <location>
        <begin position="774"/>
        <end position="785"/>
    </location>
</feature>
<feature type="compositionally biased region" description="Gly residues" evidence="3">
    <location>
        <begin position="384"/>
        <end position="393"/>
    </location>
</feature>
<feature type="compositionally biased region" description="Acidic residues" evidence="3">
    <location>
        <begin position="791"/>
        <end position="807"/>
    </location>
</feature>
<dbReference type="InterPro" id="IPR056747">
    <property type="entry name" value="VPS13-like_M"/>
</dbReference>